<protein>
    <recommendedName>
        <fullName evidence="3">Lipoprotein</fullName>
    </recommendedName>
</protein>
<sequence length="111" mass="12626">MTKIILFIFVLGFVTSCHPPKEMTDPDKETHHTTGETNDTYYLGEVQMLDCGIVIGVLSGESKRKFSPVNLDPKFQVDKLRLKLKFKVLDEKATTCSEFQVIEIKEAFAVR</sequence>
<evidence type="ECO:0000313" key="1">
    <source>
        <dbReference type="EMBL" id="TSJ48195.1"/>
    </source>
</evidence>
<dbReference type="OrthoDB" id="9911149at2"/>
<accession>A0A556N7Q8</accession>
<organism evidence="1 2">
    <name type="scientific">Fluviicola chungangensis</name>
    <dbReference type="NCBI Taxonomy" id="2597671"/>
    <lineage>
        <taxon>Bacteria</taxon>
        <taxon>Pseudomonadati</taxon>
        <taxon>Bacteroidota</taxon>
        <taxon>Flavobacteriia</taxon>
        <taxon>Flavobacteriales</taxon>
        <taxon>Crocinitomicaceae</taxon>
        <taxon>Fluviicola</taxon>
    </lineage>
</organism>
<gene>
    <name evidence="1" type="ORF">FO442_03390</name>
</gene>
<proteinExistence type="predicted"/>
<evidence type="ECO:0000313" key="2">
    <source>
        <dbReference type="Proteomes" id="UP000316008"/>
    </source>
</evidence>
<keyword evidence="2" id="KW-1185">Reference proteome</keyword>
<name>A0A556N7Q8_9FLAO</name>
<comment type="caution">
    <text evidence="1">The sequence shown here is derived from an EMBL/GenBank/DDBJ whole genome shotgun (WGS) entry which is preliminary data.</text>
</comment>
<reference evidence="1 2" key="1">
    <citation type="submission" date="2019-07" db="EMBL/GenBank/DDBJ databases">
        <authorList>
            <person name="Huq M.A."/>
        </authorList>
    </citation>
    <scope>NUCLEOTIDE SEQUENCE [LARGE SCALE GENOMIC DNA]</scope>
    <source>
        <strain evidence="1 2">MAH-3</strain>
    </source>
</reference>
<dbReference type="PROSITE" id="PS51257">
    <property type="entry name" value="PROKAR_LIPOPROTEIN"/>
    <property type="match status" value="1"/>
</dbReference>
<dbReference type="EMBL" id="VLPL01000001">
    <property type="protein sequence ID" value="TSJ48195.1"/>
    <property type="molecule type" value="Genomic_DNA"/>
</dbReference>
<dbReference type="AlphaFoldDB" id="A0A556N7Q8"/>
<dbReference type="Proteomes" id="UP000316008">
    <property type="component" value="Unassembled WGS sequence"/>
</dbReference>
<dbReference type="RefSeq" id="WP_144331730.1">
    <property type="nucleotide sequence ID" value="NZ_VLPL01000001.1"/>
</dbReference>
<evidence type="ECO:0008006" key="3">
    <source>
        <dbReference type="Google" id="ProtNLM"/>
    </source>
</evidence>